<accession>A0A6M7UTE6</accession>
<dbReference type="AlphaFoldDB" id="A0A6M7UTE6"/>
<gene>
    <name evidence="1" type="ORF">EB233_30640</name>
</gene>
<reference evidence="1 2" key="1">
    <citation type="submission" date="2018-10" db="EMBL/GenBank/DDBJ databases">
        <authorList>
            <person name="Perry B.J."/>
            <person name="Sullivan J.T."/>
            <person name="Murphy R.J.T."/>
            <person name="Ramsay J.P."/>
            <person name="Ronson C.W."/>
        </authorList>
    </citation>
    <scope>NUCLEOTIDE SEQUENCE [LARGE SCALE GENOMIC DNA]</scope>
    <source>
        <strain evidence="1 2">NZP2014</strain>
    </source>
</reference>
<organism evidence="1 2">
    <name type="scientific">Mesorhizobium erdmanii</name>
    <dbReference type="NCBI Taxonomy" id="1777866"/>
    <lineage>
        <taxon>Bacteria</taxon>
        <taxon>Pseudomonadati</taxon>
        <taxon>Pseudomonadota</taxon>
        <taxon>Alphaproteobacteria</taxon>
        <taxon>Hyphomicrobiales</taxon>
        <taxon>Phyllobacteriaceae</taxon>
        <taxon>Mesorhizobium</taxon>
    </lineage>
</organism>
<evidence type="ECO:0000313" key="1">
    <source>
        <dbReference type="EMBL" id="QKC79277.1"/>
    </source>
</evidence>
<name>A0A6M7UTE6_9HYPH</name>
<dbReference type="EMBL" id="CP033361">
    <property type="protein sequence ID" value="QKC79277.1"/>
    <property type="molecule type" value="Genomic_DNA"/>
</dbReference>
<proteinExistence type="predicted"/>
<dbReference type="Proteomes" id="UP000503339">
    <property type="component" value="Chromosome"/>
</dbReference>
<dbReference type="RefSeq" id="WP_064987128.1">
    <property type="nucleotide sequence ID" value="NZ_CP033361.1"/>
</dbReference>
<sequence length="91" mass="9987">MTTSSAIDAGACVNRHGRRRLRRRDVADIPPLAYLGPIKGFLISAFDLAMLVCPVNARAALMAIVTASVSMFDEMDLLKRRKTIEQVVQQG</sequence>
<evidence type="ECO:0000313" key="2">
    <source>
        <dbReference type="Proteomes" id="UP000503339"/>
    </source>
</evidence>
<protein>
    <submittedName>
        <fullName evidence="1">Uncharacterized protein</fullName>
    </submittedName>
</protein>
<dbReference type="KEGG" id="merd:EB233_30640"/>
<keyword evidence="2" id="KW-1185">Reference proteome</keyword>